<dbReference type="GO" id="GO:0050839">
    <property type="term" value="F:cell adhesion molecule binding"/>
    <property type="evidence" value="ECO:0007669"/>
    <property type="project" value="TreeGrafter"/>
</dbReference>
<dbReference type="EMBL" id="JAVRJZ010000017">
    <property type="protein sequence ID" value="KAK2709997.1"/>
    <property type="molecule type" value="Genomic_DNA"/>
</dbReference>
<keyword evidence="7" id="KW-0812">Transmembrane</keyword>
<protein>
    <recommendedName>
        <fullName evidence="9">Ig-like domain-containing protein</fullName>
    </recommendedName>
</protein>
<dbReference type="Pfam" id="PF08205">
    <property type="entry name" value="C2-set_2"/>
    <property type="match status" value="1"/>
</dbReference>
<dbReference type="SMART" id="SM00409">
    <property type="entry name" value="IG"/>
    <property type="match status" value="4"/>
</dbReference>
<evidence type="ECO:0000256" key="2">
    <source>
        <dbReference type="ARBA" id="ARBA00023136"/>
    </source>
</evidence>
<dbReference type="Pfam" id="PF13895">
    <property type="entry name" value="Ig_2"/>
    <property type="match status" value="1"/>
</dbReference>
<keyword evidence="7" id="KW-1133">Transmembrane helix</keyword>
<evidence type="ECO:0000256" key="7">
    <source>
        <dbReference type="SAM" id="Phobius"/>
    </source>
</evidence>
<feature type="domain" description="Ig-like" evidence="9">
    <location>
        <begin position="227"/>
        <end position="308"/>
    </location>
</feature>
<name>A0AA88HQS1_ARTSF</name>
<keyword evidence="4" id="KW-0325">Glycoprotein</keyword>
<proteinExistence type="predicted"/>
<reference evidence="10" key="1">
    <citation type="submission" date="2023-07" db="EMBL/GenBank/DDBJ databases">
        <title>Chromosome-level genome assembly of Artemia franciscana.</title>
        <authorList>
            <person name="Jo E."/>
        </authorList>
    </citation>
    <scope>NUCLEOTIDE SEQUENCE</scope>
    <source>
        <tissue evidence="10">Whole body</tissue>
    </source>
</reference>
<organism evidence="10 11">
    <name type="scientific">Artemia franciscana</name>
    <name type="common">Brine shrimp</name>
    <name type="synonym">Artemia sanfranciscana</name>
    <dbReference type="NCBI Taxonomy" id="6661"/>
    <lineage>
        <taxon>Eukaryota</taxon>
        <taxon>Metazoa</taxon>
        <taxon>Ecdysozoa</taxon>
        <taxon>Arthropoda</taxon>
        <taxon>Crustacea</taxon>
        <taxon>Branchiopoda</taxon>
        <taxon>Anostraca</taxon>
        <taxon>Artemiidae</taxon>
        <taxon>Artemia</taxon>
    </lineage>
</organism>
<dbReference type="PANTHER" id="PTHR11640:SF154">
    <property type="entry name" value="IRREGULAR CHIASM C-ROUGHEST PROTEIN-LIKE PROTEIN"/>
    <property type="match status" value="1"/>
</dbReference>
<feature type="signal peptide" evidence="8">
    <location>
        <begin position="1"/>
        <end position="17"/>
    </location>
</feature>
<sequence length="642" mass="71199">MLLRILLLVFFLDDAFGAQKLKRQTSYAEVNPGAETILDCLIENKEGSCVWQKDRRVVGIYKGKYEWAGNPDAGDCSLRILSARPDLDDGHWECQVTATSFDSFDTINSDPIMVVVRIPPDSTKLTQDGRQISGKLSTVSGSLRTFVCSSENGNPAPKIRWFIGKEEVTPSANQTDLKVGKQWSSTSTLAYSFLKEYNMQNLTCVISHPALKEGRITHWIMLDVHYPPIVNLENAPSSDLEEGFDNLSLRCSVDSNPPAKIIWRKNGIADVISTGKKLDFYPLLRKNNGIYSCQAENEVGISEAKNVEINVKYAPVDVEVLIPEVGTVGGSAQLECTANSNPLSDFQFLQKLESIPETNVMRGDGKVLLLGNLSYADQGYYFCVATNLINGNRRSAKSQTKFLRITGPPQFSYGHSTRFVFTRSTNAIIAVEFCSDPSPNKFLWKSEGILLEPGEVFFDGKFIAEPLRQIQNMSCYEARLLIQRIDLSDANTYEIEVENDKGSVLGTVLVHIREPVPVTAIVGVISGCIVFLLIVTLCLLYAFRSDRWCFNDEENLKNQVGITNESEVKLRTDCPDVIVRAGKTKPKNPSNLRYSDLMLPRTSNNGSMRAKKGQGVLGLPSVTPLPSPRSTSHTPEDKLSPI</sequence>
<evidence type="ECO:0000313" key="10">
    <source>
        <dbReference type="EMBL" id="KAK2709997.1"/>
    </source>
</evidence>
<dbReference type="AlphaFoldDB" id="A0AA88HQS1"/>
<evidence type="ECO:0000313" key="11">
    <source>
        <dbReference type="Proteomes" id="UP001187531"/>
    </source>
</evidence>
<dbReference type="Gene3D" id="2.60.40.10">
    <property type="entry name" value="Immunoglobulins"/>
    <property type="match status" value="5"/>
</dbReference>
<dbReference type="SUPFAM" id="SSF48726">
    <property type="entry name" value="Immunoglobulin"/>
    <property type="match status" value="5"/>
</dbReference>
<feature type="region of interest" description="Disordered" evidence="6">
    <location>
        <begin position="585"/>
        <end position="642"/>
    </location>
</feature>
<feature type="domain" description="Ig-like" evidence="9">
    <location>
        <begin position="315"/>
        <end position="400"/>
    </location>
</feature>
<evidence type="ECO:0000259" key="9">
    <source>
        <dbReference type="PROSITE" id="PS50835"/>
    </source>
</evidence>
<dbReference type="GO" id="GO:0098609">
    <property type="term" value="P:cell-cell adhesion"/>
    <property type="evidence" value="ECO:0007669"/>
    <property type="project" value="TreeGrafter"/>
</dbReference>
<dbReference type="InterPro" id="IPR003598">
    <property type="entry name" value="Ig_sub2"/>
</dbReference>
<gene>
    <name evidence="10" type="ORF">QYM36_013616</name>
</gene>
<dbReference type="InterPro" id="IPR051275">
    <property type="entry name" value="Cell_adhesion_signaling"/>
</dbReference>
<evidence type="ECO:0000256" key="4">
    <source>
        <dbReference type="ARBA" id="ARBA00023180"/>
    </source>
</evidence>
<dbReference type="Pfam" id="PF00047">
    <property type="entry name" value="ig"/>
    <property type="match status" value="1"/>
</dbReference>
<dbReference type="PROSITE" id="PS50835">
    <property type="entry name" value="IG_LIKE"/>
    <property type="match status" value="3"/>
</dbReference>
<accession>A0AA88HQS1</accession>
<dbReference type="SMART" id="SM00408">
    <property type="entry name" value="IGc2"/>
    <property type="match status" value="2"/>
</dbReference>
<dbReference type="InterPro" id="IPR013783">
    <property type="entry name" value="Ig-like_fold"/>
</dbReference>
<comment type="subcellular location">
    <subcellularLocation>
        <location evidence="1">Membrane</location>
        <topology evidence="1">Single-pass type I membrane protein</topology>
    </subcellularLocation>
</comment>
<keyword evidence="11" id="KW-1185">Reference proteome</keyword>
<dbReference type="GO" id="GO:0005911">
    <property type="term" value="C:cell-cell junction"/>
    <property type="evidence" value="ECO:0007669"/>
    <property type="project" value="TreeGrafter"/>
</dbReference>
<dbReference type="InterPro" id="IPR007110">
    <property type="entry name" value="Ig-like_dom"/>
</dbReference>
<dbReference type="InterPro" id="IPR036179">
    <property type="entry name" value="Ig-like_dom_sf"/>
</dbReference>
<dbReference type="PANTHER" id="PTHR11640">
    <property type="entry name" value="NEPHRIN"/>
    <property type="match status" value="1"/>
</dbReference>
<evidence type="ECO:0000256" key="6">
    <source>
        <dbReference type="SAM" id="MobiDB-lite"/>
    </source>
</evidence>
<evidence type="ECO:0000256" key="3">
    <source>
        <dbReference type="ARBA" id="ARBA00023157"/>
    </source>
</evidence>
<comment type="caution">
    <text evidence="10">The sequence shown here is derived from an EMBL/GenBank/DDBJ whole genome shotgun (WGS) entry which is preliminary data.</text>
</comment>
<evidence type="ECO:0000256" key="1">
    <source>
        <dbReference type="ARBA" id="ARBA00004479"/>
    </source>
</evidence>
<dbReference type="GO" id="GO:0005886">
    <property type="term" value="C:plasma membrane"/>
    <property type="evidence" value="ECO:0007669"/>
    <property type="project" value="TreeGrafter"/>
</dbReference>
<dbReference type="InterPro" id="IPR013162">
    <property type="entry name" value="CD80_C2-set"/>
</dbReference>
<dbReference type="CDD" id="cd00096">
    <property type="entry name" value="Ig"/>
    <property type="match status" value="1"/>
</dbReference>
<feature type="chain" id="PRO_5041707650" description="Ig-like domain-containing protein" evidence="8">
    <location>
        <begin position="18"/>
        <end position="642"/>
    </location>
</feature>
<feature type="domain" description="Ig-like" evidence="9">
    <location>
        <begin position="111"/>
        <end position="217"/>
    </location>
</feature>
<evidence type="ECO:0000256" key="5">
    <source>
        <dbReference type="ARBA" id="ARBA00023319"/>
    </source>
</evidence>
<dbReference type="InterPro" id="IPR013151">
    <property type="entry name" value="Immunoglobulin_dom"/>
</dbReference>
<dbReference type="Proteomes" id="UP001187531">
    <property type="component" value="Unassembled WGS sequence"/>
</dbReference>
<keyword evidence="8" id="KW-0732">Signal</keyword>
<dbReference type="InterPro" id="IPR003599">
    <property type="entry name" value="Ig_sub"/>
</dbReference>
<keyword evidence="5" id="KW-0393">Immunoglobulin domain</keyword>
<feature type="transmembrane region" description="Helical" evidence="7">
    <location>
        <begin position="520"/>
        <end position="543"/>
    </location>
</feature>
<keyword evidence="3" id="KW-1015">Disulfide bond</keyword>
<evidence type="ECO:0000256" key="8">
    <source>
        <dbReference type="SAM" id="SignalP"/>
    </source>
</evidence>
<keyword evidence="2 7" id="KW-0472">Membrane</keyword>